<keyword evidence="5" id="KW-0560">Oxidoreductase</keyword>
<dbReference type="Gene3D" id="2.40.110.10">
    <property type="entry name" value="Butyryl-CoA Dehydrogenase, subunit A, domain 2"/>
    <property type="match status" value="1"/>
</dbReference>
<sequence>MRRGLYEADHERYRESVREFVRREVVPNLERWDQQRMIDRATLAEAAKQGMYGLEIPERFGGGGETDYRYRLVVNEELSDAGATSLNMTFGLQDDLVLHYLIDLGDDEQHARWLPGFTNGEVIGALAMTEPGTGSDLRGMQTVAVPDGDGWRLTGQKTFISSGISADLVVVAARTGERGFGLFVVEAGMPGFARGRKLDKVGLHAQDTAELFFDDVAVPAANVLGNPGDGLRYLMAHLPRERLGVVASAYTGARAVFELTRRYCFERTAFGSRIGDFQHTRFELAEMATELDVAQAYLDKQVLAYNAGELTATDAAKSKWWVSELQKRVVDRCVQLHGGYGYMLEYPVARAFIDSRVQTIYAGTTEIMKELIGRELADQV</sequence>
<dbReference type="PANTHER" id="PTHR43884:SF12">
    <property type="entry name" value="ISOVALERYL-COA DEHYDROGENASE, MITOCHONDRIAL-RELATED"/>
    <property type="match status" value="1"/>
</dbReference>
<dbReference type="Pfam" id="PF00441">
    <property type="entry name" value="Acyl-CoA_dh_1"/>
    <property type="match status" value="1"/>
</dbReference>
<evidence type="ECO:0000256" key="4">
    <source>
        <dbReference type="ARBA" id="ARBA00022827"/>
    </source>
</evidence>
<dbReference type="RefSeq" id="WP_185062434.1">
    <property type="nucleotide sequence ID" value="NZ_BAABJP010000030.1"/>
</dbReference>
<feature type="domain" description="Acyl-CoA dehydrogenase/oxidase N-terminal" evidence="8">
    <location>
        <begin position="8"/>
        <end position="121"/>
    </location>
</feature>
<dbReference type="SUPFAM" id="SSF47203">
    <property type="entry name" value="Acyl-CoA dehydrogenase C-terminal domain-like"/>
    <property type="match status" value="1"/>
</dbReference>
<comment type="caution">
    <text evidence="9">The sequence shown here is derived from an EMBL/GenBank/DDBJ whole genome shotgun (WGS) entry which is preliminary data.</text>
</comment>
<dbReference type="PANTHER" id="PTHR43884">
    <property type="entry name" value="ACYL-COA DEHYDROGENASE"/>
    <property type="match status" value="1"/>
</dbReference>
<accession>A0ABP9QND6</accession>
<evidence type="ECO:0000256" key="5">
    <source>
        <dbReference type="RuleBase" id="RU362125"/>
    </source>
</evidence>
<dbReference type="Gene3D" id="1.10.540.10">
    <property type="entry name" value="Acyl-CoA dehydrogenase/oxidase, N-terminal domain"/>
    <property type="match status" value="1"/>
</dbReference>
<feature type="domain" description="Acyl-CoA oxidase/dehydrogenase middle" evidence="7">
    <location>
        <begin position="125"/>
        <end position="216"/>
    </location>
</feature>
<evidence type="ECO:0000259" key="8">
    <source>
        <dbReference type="Pfam" id="PF02771"/>
    </source>
</evidence>
<protein>
    <submittedName>
        <fullName evidence="9">Acyl-CoA dehydrogenase family protein</fullName>
    </submittedName>
</protein>
<keyword evidence="3 5" id="KW-0285">Flavoprotein</keyword>
<dbReference type="InterPro" id="IPR006089">
    <property type="entry name" value="Acyl-CoA_DH_CS"/>
</dbReference>
<dbReference type="InterPro" id="IPR013786">
    <property type="entry name" value="AcylCoA_DH/ox_N"/>
</dbReference>
<evidence type="ECO:0000256" key="2">
    <source>
        <dbReference type="ARBA" id="ARBA00009347"/>
    </source>
</evidence>
<comment type="similarity">
    <text evidence="2 5">Belongs to the acyl-CoA dehydrogenase family.</text>
</comment>
<dbReference type="Gene3D" id="1.20.140.10">
    <property type="entry name" value="Butyryl-CoA Dehydrogenase, subunit A, domain 3"/>
    <property type="match status" value="1"/>
</dbReference>
<reference evidence="10" key="1">
    <citation type="journal article" date="2019" name="Int. J. Syst. Evol. Microbiol.">
        <title>The Global Catalogue of Microorganisms (GCM) 10K type strain sequencing project: providing services to taxonomists for standard genome sequencing and annotation.</title>
        <authorList>
            <consortium name="The Broad Institute Genomics Platform"/>
            <consortium name="The Broad Institute Genome Sequencing Center for Infectious Disease"/>
            <person name="Wu L."/>
            <person name="Ma J."/>
        </authorList>
    </citation>
    <scope>NUCLEOTIDE SEQUENCE [LARGE SCALE GENOMIC DNA]</scope>
    <source>
        <strain evidence="10">JCM 18303</strain>
    </source>
</reference>
<proteinExistence type="inferred from homology"/>
<dbReference type="SUPFAM" id="SSF56645">
    <property type="entry name" value="Acyl-CoA dehydrogenase NM domain-like"/>
    <property type="match status" value="1"/>
</dbReference>
<name>A0ABP9QND6_9PSEU</name>
<dbReference type="Pfam" id="PF02771">
    <property type="entry name" value="Acyl-CoA_dh_N"/>
    <property type="match status" value="1"/>
</dbReference>
<organism evidence="9 10">
    <name type="scientific">Pseudonocardia eucalypti</name>
    <dbReference type="NCBI Taxonomy" id="648755"/>
    <lineage>
        <taxon>Bacteria</taxon>
        <taxon>Bacillati</taxon>
        <taxon>Actinomycetota</taxon>
        <taxon>Actinomycetes</taxon>
        <taxon>Pseudonocardiales</taxon>
        <taxon>Pseudonocardiaceae</taxon>
        <taxon>Pseudonocardia</taxon>
    </lineage>
</organism>
<dbReference type="InterPro" id="IPR036250">
    <property type="entry name" value="AcylCo_DH-like_C"/>
</dbReference>
<evidence type="ECO:0000313" key="10">
    <source>
        <dbReference type="Proteomes" id="UP001428817"/>
    </source>
</evidence>
<dbReference type="EMBL" id="BAABJP010000030">
    <property type="protein sequence ID" value="GAA5164642.1"/>
    <property type="molecule type" value="Genomic_DNA"/>
</dbReference>
<dbReference type="PROSITE" id="PS00073">
    <property type="entry name" value="ACYL_COA_DH_2"/>
    <property type="match status" value="1"/>
</dbReference>
<dbReference type="InterPro" id="IPR046373">
    <property type="entry name" value="Acyl-CoA_Oxase/DH_mid-dom_sf"/>
</dbReference>
<gene>
    <name evidence="9" type="ORF">GCM10023321_53410</name>
</gene>
<evidence type="ECO:0000313" key="9">
    <source>
        <dbReference type="EMBL" id="GAA5164642.1"/>
    </source>
</evidence>
<dbReference type="Pfam" id="PF02770">
    <property type="entry name" value="Acyl-CoA_dh_M"/>
    <property type="match status" value="1"/>
</dbReference>
<evidence type="ECO:0000256" key="3">
    <source>
        <dbReference type="ARBA" id="ARBA00022630"/>
    </source>
</evidence>
<dbReference type="InterPro" id="IPR006091">
    <property type="entry name" value="Acyl-CoA_Oxase/DH_mid-dom"/>
</dbReference>
<keyword evidence="10" id="KW-1185">Reference proteome</keyword>
<dbReference type="Proteomes" id="UP001428817">
    <property type="component" value="Unassembled WGS sequence"/>
</dbReference>
<comment type="cofactor">
    <cofactor evidence="1 5">
        <name>FAD</name>
        <dbReference type="ChEBI" id="CHEBI:57692"/>
    </cofactor>
</comment>
<dbReference type="InterPro" id="IPR037069">
    <property type="entry name" value="AcylCoA_DH/ox_N_sf"/>
</dbReference>
<keyword evidence="4 5" id="KW-0274">FAD</keyword>
<dbReference type="InterPro" id="IPR009075">
    <property type="entry name" value="AcylCo_DH/oxidase_C"/>
</dbReference>
<evidence type="ECO:0000259" key="7">
    <source>
        <dbReference type="Pfam" id="PF02770"/>
    </source>
</evidence>
<feature type="domain" description="Acyl-CoA dehydrogenase/oxidase C-terminal" evidence="6">
    <location>
        <begin position="228"/>
        <end position="376"/>
    </location>
</feature>
<evidence type="ECO:0000256" key="1">
    <source>
        <dbReference type="ARBA" id="ARBA00001974"/>
    </source>
</evidence>
<dbReference type="InterPro" id="IPR009100">
    <property type="entry name" value="AcylCoA_DH/oxidase_NM_dom_sf"/>
</dbReference>
<evidence type="ECO:0000259" key="6">
    <source>
        <dbReference type="Pfam" id="PF00441"/>
    </source>
</evidence>